<evidence type="ECO:0000256" key="5">
    <source>
        <dbReference type="ARBA" id="ARBA00012272"/>
    </source>
</evidence>
<dbReference type="RefSeq" id="XP_056470851.1">
    <property type="nucleotide sequence ID" value="XM_056623435.1"/>
</dbReference>
<evidence type="ECO:0000313" key="15">
    <source>
        <dbReference type="EMBL" id="KAJ5086173.1"/>
    </source>
</evidence>
<accession>A0A9W9JYE5</accession>
<dbReference type="GO" id="GO:0046872">
    <property type="term" value="F:metal ion binding"/>
    <property type="evidence" value="ECO:0007669"/>
    <property type="project" value="UniProtKB-KW"/>
</dbReference>
<dbReference type="Gene3D" id="2.160.20.10">
    <property type="entry name" value="Single-stranded right-handed beta-helix, Pectin lyase-like"/>
    <property type="match status" value="1"/>
</dbReference>
<reference evidence="15" key="2">
    <citation type="journal article" date="2023" name="IMA Fungus">
        <title>Comparative genomic study of the Penicillium genus elucidates a diverse pangenome and 15 lateral gene transfer events.</title>
        <authorList>
            <person name="Petersen C."/>
            <person name="Sorensen T."/>
            <person name="Nielsen M.R."/>
            <person name="Sondergaard T.E."/>
            <person name="Sorensen J.L."/>
            <person name="Fitzpatrick D.A."/>
            <person name="Frisvad J.C."/>
            <person name="Nielsen K.L."/>
        </authorList>
    </citation>
    <scope>NUCLEOTIDE SEQUENCE</scope>
    <source>
        <strain evidence="15">IBT 30761</strain>
    </source>
</reference>
<dbReference type="GO" id="GO:0005576">
    <property type="term" value="C:extracellular region"/>
    <property type="evidence" value="ECO:0007669"/>
    <property type="project" value="UniProtKB-SubCell"/>
</dbReference>
<feature type="domain" description="Pectate lyase" evidence="14">
    <location>
        <begin position="54"/>
        <end position="268"/>
    </location>
</feature>
<dbReference type="GO" id="GO:0071555">
    <property type="term" value="P:cell wall organization"/>
    <property type="evidence" value="ECO:0007669"/>
    <property type="project" value="UniProtKB-KW"/>
</dbReference>
<protein>
    <recommendedName>
        <fullName evidence="5">pectate lyase</fullName>
        <ecNumber evidence="5">4.2.2.2</ecNumber>
    </recommendedName>
</protein>
<dbReference type="OrthoDB" id="1637350at2759"/>
<dbReference type="FunFam" id="2.160.20.10:FF:000036">
    <property type="entry name" value="Pectate lyase A"/>
    <property type="match status" value="1"/>
</dbReference>
<feature type="signal peptide" evidence="13">
    <location>
        <begin position="1"/>
        <end position="21"/>
    </location>
</feature>
<dbReference type="InterPro" id="IPR012334">
    <property type="entry name" value="Pectin_lyas_fold"/>
</dbReference>
<evidence type="ECO:0000256" key="6">
    <source>
        <dbReference type="ARBA" id="ARBA00022525"/>
    </source>
</evidence>
<reference evidence="15" key="1">
    <citation type="submission" date="2022-11" db="EMBL/GenBank/DDBJ databases">
        <authorList>
            <person name="Petersen C."/>
        </authorList>
    </citation>
    <scope>NUCLEOTIDE SEQUENCE</scope>
    <source>
        <strain evidence="15">IBT 30761</strain>
    </source>
</reference>
<comment type="cofactor">
    <cofactor evidence="2">
        <name>Ca(2+)</name>
        <dbReference type="ChEBI" id="CHEBI:29108"/>
    </cofactor>
</comment>
<dbReference type="Proteomes" id="UP001149074">
    <property type="component" value="Unassembled WGS sequence"/>
</dbReference>
<keyword evidence="11" id="KW-0961">Cell wall biogenesis/degradation</keyword>
<dbReference type="EC" id="4.2.2.2" evidence="5"/>
<evidence type="ECO:0000256" key="8">
    <source>
        <dbReference type="ARBA" id="ARBA00022729"/>
    </source>
</evidence>
<dbReference type="PANTHER" id="PTHR31683">
    <property type="entry name" value="PECTATE LYASE 18-RELATED"/>
    <property type="match status" value="1"/>
</dbReference>
<comment type="caution">
    <text evidence="15">The sequence shown here is derived from an EMBL/GenBank/DDBJ whole genome shotgun (WGS) entry which is preliminary data.</text>
</comment>
<dbReference type="EMBL" id="JAPQKI010000010">
    <property type="protein sequence ID" value="KAJ5086173.1"/>
    <property type="molecule type" value="Genomic_DNA"/>
</dbReference>
<evidence type="ECO:0000256" key="4">
    <source>
        <dbReference type="ARBA" id="ARBA00010980"/>
    </source>
</evidence>
<organism evidence="15 16">
    <name type="scientific">Penicillium argentinense</name>
    <dbReference type="NCBI Taxonomy" id="1131581"/>
    <lineage>
        <taxon>Eukaryota</taxon>
        <taxon>Fungi</taxon>
        <taxon>Dikarya</taxon>
        <taxon>Ascomycota</taxon>
        <taxon>Pezizomycotina</taxon>
        <taxon>Eurotiomycetes</taxon>
        <taxon>Eurotiomycetidae</taxon>
        <taxon>Eurotiales</taxon>
        <taxon>Aspergillaceae</taxon>
        <taxon>Penicillium</taxon>
    </lineage>
</organism>
<comment type="catalytic activity">
    <reaction evidence="1">
        <text>Eliminative cleavage of (1-&gt;4)-alpha-D-galacturonan to give oligosaccharides with 4-deoxy-alpha-D-galact-4-enuronosyl groups at their non-reducing ends.</text>
        <dbReference type="EC" id="4.2.2.2"/>
    </reaction>
</comment>
<dbReference type="Pfam" id="PF00544">
    <property type="entry name" value="Pectate_lyase_4"/>
    <property type="match status" value="1"/>
</dbReference>
<keyword evidence="6 12" id="KW-0964">Secreted</keyword>
<dbReference type="PANTHER" id="PTHR31683:SF18">
    <property type="entry name" value="PECTATE LYASE 21-RELATED"/>
    <property type="match status" value="1"/>
</dbReference>
<keyword evidence="9" id="KW-0106">Calcium</keyword>
<keyword evidence="7" id="KW-0479">Metal-binding</keyword>
<dbReference type="GO" id="GO:0000272">
    <property type="term" value="P:polysaccharide catabolic process"/>
    <property type="evidence" value="ECO:0007669"/>
    <property type="project" value="UniProtKB-KW"/>
</dbReference>
<evidence type="ECO:0000256" key="12">
    <source>
        <dbReference type="RuleBase" id="RU361173"/>
    </source>
</evidence>
<dbReference type="GeneID" id="81362414"/>
<evidence type="ECO:0000256" key="13">
    <source>
        <dbReference type="SAM" id="SignalP"/>
    </source>
</evidence>
<evidence type="ECO:0000256" key="9">
    <source>
        <dbReference type="ARBA" id="ARBA00022837"/>
    </source>
</evidence>
<feature type="chain" id="PRO_5040776726" description="pectate lyase" evidence="13">
    <location>
        <begin position="22"/>
        <end position="325"/>
    </location>
</feature>
<keyword evidence="12" id="KW-0119">Carbohydrate metabolism</keyword>
<dbReference type="InterPro" id="IPR045032">
    <property type="entry name" value="PEL"/>
</dbReference>
<dbReference type="SUPFAM" id="SSF51126">
    <property type="entry name" value="Pectin lyase-like"/>
    <property type="match status" value="1"/>
</dbReference>
<comment type="subcellular location">
    <subcellularLocation>
        <location evidence="3 12">Secreted</location>
    </subcellularLocation>
</comment>
<keyword evidence="10 12" id="KW-0456">Lyase</keyword>
<evidence type="ECO:0000256" key="1">
    <source>
        <dbReference type="ARBA" id="ARBA00000695"/>
    </source>
</evidence>
<dbReference type="SMART" id="SM00656">
    <property type="entry name" value="Amb_all"/>
    <property type="match status" value="1"/>
</dbReference>
<name>A0A9W9JYE5_9EURO</name>
<dbReference type="InterPro" id="IPR011050">
    <property type="entry name" value="Pectin_lyase_fold/virulence"/>
</dbReference>
<dbReference type="GO" id="GO:0030570">
    <property type="term" value="F:pectate lyase activity"/>
    <property type="evidence" value="ECO:0007669"/>
    <property type="project" value="UniProtKB-EC"/>
</dbReference>
<keyword evidence="8 13" id="KW-0732">Signal</keyword>
<evidence type="ECO:0000256" key="7">
    <source>
        <dbReference type="ARBA" id="ARBA00022723"/>
    </source>
</evidence>
<keyword evidence="16" id="KW-1185">Reference proteome</keyword>
<evidence type="ECO:0000256" key="2">
    <source>
        <dbReference type="ARBA" id="ARBA00001913"/>
    </source>
</evidence>
<gene>
    <name evidence="15" type="ORF">N7532_010944</name>
</gene>
<proteinExistence type="inferred from homology"/>
<sequence length="325" mass="34249">MAPSKWISAVLVGCLSSVALGMPTSTTDHLVKRANIDDSATGYASQNGGTTGGAGGTTTTVSSYAAFTEAVSGDDAKVVVVSGKITKAADQARVGSNTSIIGKDSSAILSGFGVLVKEASNVIIRNLGVEKVLADNGDAIGIQYSKNVWVDHCDVSSDRDHDKDYYDGLIDVTHGSDYVTVSNTFIHDHWKASLVGHSDSNGDEDTGYLHVTQNNNYWYNINSRAPSFRFGTGHIYNSYFQDVSDGINTRQGAQLLVESNAFTGSKKPLYSTDDGYAVSNDNDFGDGENAAEQGTLTSVPYDYDLVGSGSVKNAVVGTAGQTLSF</sequence>
<evidence type="ECO:0000256" key="10">
    <source>
        <dbReference type="ARBA" id="ARBA00023239"/>
    </source>
</evidence>
<dbReference type="InterPro" id="IPR002022">
    <property type="entry name" value="Pec_lyase"/>
</dbReference>
<evidence type="ECO:0000256" key="11">
    <source>
        <dbReference type="ARBA" id="ARBA00023316"/>
    </source>
</evidence>
<keyword evidence="12" id="KW-0624">Polysaccharide degradation</keyword>
<comment type="similarity">
    <text evidence="4 12">Belongs to the polysaccharide lyase 1 family.</text>
</comment>
<evidence type="ECO:0000259" key="14">
    <source>
        <dbReference type="SMART" id="SM00656"/>
    </source>
</evidence>
<evidence type="ECO:0000313" key="16">
    <source>
        <dbReference type="Proteomes" id="UP001149074"/>
    </source>
</evidence>
<evidence type="ECO:0000256" key="3">
    <source>
        <dbReference type="ARBA" id="ARBA00004613"/>
    </source>
</evidence>
<dbReference type="AlphaFoldDB" id="A0A9W9JYE5"/>